<name>A0ABU5MST1_9BACT</name>
<dbReference type="Proteomes" id="UP001290861">
    <property type="component" value="Unassembled WGS sequence"/>
</dbReference>
<proteinExistence type="predicted"/>
<dbReference type="EMBL" id="JARVCO010000002">
    <property type="protein sequence ID" value="MDZ8117225.1"/>
    <property type="molecule type" value="Genomic_DNA"/>
</dbReference>
<gene>
    <name evidence="2" type="ORF">P9H32_01185</name>
</gene>
<reference evidence="2 3" key="1">
    <citation type="journal article" date="2024" name="Appl. Environ. Microbiol.">
        <title>Pontiella agarivorans sp. nov., a novel marine anaerobic bacterium capable of degrading macroalgal polysaccharides and fixing nitrogen.</title>
        <authorList>
            <person name="Liu N."/>
            <person name="Kivenson V."/>
            <person name="Peng X."/>
            <person name="Cui Z."/>
            <person name="Lankiewicz T.S."/>
            <person name="Gosselin K.M."/>
            <person name="English C.J."/>
            <person name="Blair E.M."/>
            <person name="O'Malley M.A."/>
            <person name="Valentine D.L."/>
        </authorList>
    </citation>
    <scope>NUCLEOTIDE SEQUENCE [LARGE SCALE GENOMIC DNA]</scope>
    <source>
        <strain evidence="2 3">NLcol2</strain>
    </source>
</reference>
<protein>
    <recommendedName>
        <fullName evidence="4">HEAT repeat domain-containing protein</fullName>
    </recommendedName>
</protein>
<organism evidence="2 3">
    <name type="scientific">Pontiella agarivorans</name>
    <dbReference type="NCBI Taxonomy" id="3038953"/>
    <lineage>
        <taxon>Bacteria</taxon>
        <taxon>Pseudomonadati</taxon>
        <taxon>Kiritimatiellota</taxon>
        <taxon>Kiritimatiellia</taxon>
        <taxon>Kiritimatiellales</taxon>
        <taxon>Pontiellaceae</taxon>
        <taxon>Pontiella</taxon>
    </lineage>
</organism>
<evidence type="ECO:0000313" key="2">
    <source>
        <dbReference type="EMBL" id="MDZ8117225.1"/>
    </source>
</evidence>
<keyword evidence="3" id="KW-1185">Reference proteome</keyword>
<feature type="signal peptide" evidence="1">
    <location>
        <begin position="1"/>
        <end position="21"/>
    </location>
</feature>
<evidence type="ECO:0000313" key="3">
    <source>
        <dbReference type="Proteomes" id="UP001290861"/>
    </source>
</evidence>
<feature type="chain" id="PRO_5045647599" description="HEAT repeat domain-containing protein" evidence="1">
    <location>
        <begin position="22"/>
        <end position="372"/>
    </location>
</feature>
<sequence length="372" mass="41114">MNMKTIFTLLVAGTLASAAYAAASFEALVLHPGFEVQEPRIQPVFQVLNANGFIKEYYTDVDSVICGDGQCEIITVRLLWDVHGGFIRYEFPKGGNLTKMGHEQFTQADHAKLIKILNDEHSTLADVSAADIVSPADAMMNEESDTDGTSSATLLSDKSAFVAGAVYTCYTLWHWVHGDMQTEIQNITAETIGTEQLLTMLKNSNSSEVAFAVEALSKRNITDPAVQKQIKTLALDGTTELASASIEYFQSQGPETYYQTMAELFPQGDSKKQVLYLSSLASTDLAAPEGFYDLLSAQLPNLGSYYEVHLMLNLMTEHNFDSELVVSNTIPLLNSESFLIGRRAYNFLKEHELPEAQMAEVKAFHTKYADRL</sequence>
<comment type="caution">
    <text evidence="2">The sequence shown here is derived from an EMBL/GenBank/DDBJ whole genome shotgun (WGS) entry which is preliminary data.</text>
</comment>
<accession>A0ABU5MST1</accession>
<evidence type="ECO:0008006" key="4">
    <source>
        <dbReference type="Google" id="ProtNLM"/>
    </source>
</evidence>
<evidence type="ECO:0000256" key="1">
    <source>
        <dbReference type="SAM" id="SignalP"/>
    </source>
</evidence>
<keyword evidence="1" id="KW-0732">Signal</keyword>